<feature type="region of interest" description="Disordered" evidence="1">
    <location>
        <begin position="1129"/>
        <end position="1148"/>
    </location>
</feature>
<dbReference type="Pfam" id="PF00168">
    <property type="entry name" value="C2"/>
    <property type="match status" value="1"/>
</dbReference>
<evidence type="ECO:0000256" key="1">
    <source>
        <dbReference type="SAM" id="MobiDB-lite"/>
    </source>
</evidence>
<feature type="compositionally biased region" description="Polar residues" evidence="1">
    <location>
        <begin position="815"/>
        <end position="836"/>
    </location>
</feature>
<dbReference type="OrthoDB" id="419768at2759"/>
<feature type="region of interest" description="Disordered" evidence="1">
    <location>
        <begin position="524"/>
        <end position="558"/>
    </location>
</feature>
<dbReference type="CDD" id="cd00030">
    <property type="entry name" value="C2"/>
    <property type="match status" value="1"/>
</dbReference>
<feature type="compositionally biased region" description="Basic and acidic residues" evidence="1">
    <location>
        <begin position="632"/>
        <end position="644"/>
    </location>
</feature>
<feature type="compositionally biased region" description="Polar residues" evidence="1">
    <location>
        <begin position="1185"/>
        <end position="1199"/>
    </location>
</feature>
<dbReference type="SUPFAM" id="SSF49562">
    <property type="entry name" value="C2 domain (Calcium/lipid-binding domain, CaLB)"/>
    <property type="match status" value="1"/>
</dbReference>
<organism evidence="3 4">
    <name type="scientific">Streblomastix strix</name>
    <dbReference type="NCBI Taxonomy" id="222440"/>
    <lineage>
        <taxon>Eukaryota</taxon>
        <taxon>Metamonada</taxon>
        <taxon>Preaxostyla</taxon>
        <taxon>Oxymonadida</taxon>
        <taxon>Streblomastigidae</taxon>
        <taxon>Streblomastix</taxon>
    </lineage>
</organism>
<feature type="compositionally biased region" description="Basic and acidic residues" evidence="1">
    <location>
        <begin position="661"/>
        <end position="694"/>
    </location>
</feature>
<comment type="caution">
    <text evidence="3">The sequence shown here is derived from an EMBL/GenBank/DDBJ whole genome shotgun (WGS) entry which is preliminary data.</text>
</comment>
<proteinExistence type="predicted"/>
<feature type="region of interest" description="Disordered" evidence="1">
    <location>
        <begin position="366"/>
        <end position="422"/>
    </location>
</feature>
<accession>A0A5J4VQX4</accession>
<reference evidence="3 4" key="1">
    <citation type="submission" date="2019-03" db="EMBL/GenBank/DDBJ databases">
        <title>Single cell metagenomics reveals metabolic interactions within the superorganism composed of flagellate Streblomastix strix and complex community of Bacteroidetes bacteria on its surface.</title>
        <authorList>
            <person name="Treitli S.C."/>
            <person name="Kolisko M."/>
            <person name="Husnik F."/>
            <person name="Keeling P."/>
            <person name="Hampl V."/>
        </authorList>
    </citation>
    <scope>NUCLEOTIDE SEQUENCE [LARGE SCALE GENOMIC DNA]</scope>
    <source>
        <strain evidence="3">ST1C</strain>
    </source>
</reference>
<dbReference type="AlphaFoldDB" id="A0A5J4VQX4"/>
<feature type="compositionally biased region" description="Basic residues" evidence="1">
    <location>
        <begin position="1136"/>
        <end position="1146"/>
    </location>
</feature>
<evidence type="ECO:0000313" key="4">
    <source>
        <dbReference type="Proteomes" id="UP000324800"/>
    </source>
</evidence>
<feature type="region of interest" description="Disordered" evidence="1">
    <location>
        <begin position="1174"/>
        <end position="1216"/>
    </location>
</feature>
<name>A0A5J4VQX4_9EUKA</name>
<dbReference type="InterPro" id="IPR000008">
    <property type="entry name" value="C2_dom"/>
</dbReference>
<feature type="domain" description="C2" evidence="2">
    <location>
        <begin position="1"/>
        <end position="113"/>
    </location>
</feature>
<evidence type="ECO:0000313" key="3">
    <source>
        <dbReference type="EMBL" id="KAA6385088.1"/>
    </source>
</evidence>
<dbReference type="Proteomes" id="UP000324800">
    <property type="component" value="Unassembled WGS sequence"/>
</dbReference>
<feature type="compositionally biased region" description="Low complexity" evidence="1">
    <location>
        <begin position="646"/>
        <end position="660"/>
    </location>
</feature>
<feature type="region of interest" description="Disordered" evidence="1">
    <location>
        <begin position="808"/>
        <end position="836"/>
    </location>
</feature>
<dbReference type="SMART" id="SM00239">
    <property type="entry name" value="C2"/>
    <property type="match status" value="1"/>
</dbReference>
<gene>
    <name evidence="3" type="ORF">EZS28_019385</name>
</gene>
<dbReference type="InterPro" id="IPR035892">
    <property type="entry name" value="C2_domain_sf"/>
</dbReference>
<dbReference type="Gene3D" id="2.60.40.150">
    <property type="entry name" value="C2 domain"/>
    <property type="match status" value="1"/>
</dbReference>
<feature type="region of interest" description="Disordered" evidence="1">
    <location>
        <begin position="294"/>
        <end position="321"/>
    </location>
</feature>
<dbReference type="PROSITE" id="PS50004">
    <property type="entry name" value="C2"/>
    <property type="match status" value="1"/>
</dbReference>
<feature type="compositionally biased region" description="Basic and acidic residues" evidence="1">
    <location>
        <begin position="366"/>
        <end position="387"/>
    </location>
</feature>
<dbReference type="EMBL" id="SNRW01005431">
    <property type="protein sequence ID" value="KAA6385088.1"/>
    <property type="molecule type" value="Genomic_DNA"/>
</dbReference>
<evidence type="ECO:0000259" key="2">
    <source>
        <dbReference type="PROSITE" id="PS50004"/>
    </source>
</evidence>
<dbReference type="Gene3D" id="3.40.50.1460">
    <property type="match status" value="1"/>
</dbReference>
<feature type="region of interest" description="Disordered" evidence="1">
    <location>
        <begin position="630"/>
        <end position="699"/>
    </location>
</feature>
<protein>
    <recommendedName>
        <fullName evidence="2">C2 domain-containing protein</fullName>
    </recommendedName>
</protein>
<sequence length="1276" mass="143623">MGNSESAEKKGASARLRVTLVSGKNVGVPQKRSKCRPLCVIKLGTTSYRSTSKKGSNPVWNESFLFEMGNYDQYLHLELRDADPDIPEVTYDLGKCYIDLTPLVENFPATLETTMKFGSVIIIIEFARGEPTLLSSARVFQNQAANLPSSGNLWAGRVGVQGGYKVGGSEATAQVLRWSRFAVYLSKKAADKSKYRERLWELDALGAINLSRINRDQWPAPGGVSGVGLKWVAALFVCPYEGLQRTLGEAPLNDAILMTKLYKQKGYRVVYFSDPTPSEYLLWLEWLLEHVGEGGEEKKEDKPKGKDKEEVEAHPVEENKPRSQSELVIYFSGHALQRLDPLMLASDKQEEFIVFYDERARWKQQEEEEKRRQEQPSEVEKESKKEEEDGLLPVISTGKGSTIAAGSVDQQQQQQYRRRRRVRGVTHSTISDVVVKELVLSRHMSKIHQERGLRIVFISDCTGGGGLFNFDKVVPSPVGIASLNRYKTKDLSVPSIGLTSLAFSKHGNPSNVVCIGAARSGRISEEDEGITTQPPSESKQKKMVTIPPQTAKQGRDKDGREVGLFTREFTRFLTGPIVQTPNGEGKQRQYPMASFLELEQHMALAIRAELQVMELTGGSEVIFRQPVVGRSVEARRSRRNKDTGASEVISEISSETSSESESIKQQREGMTKSEIQTEKNKREKEREEERKSKLPPDQLQIEDIDEKKLGFLPIRSIKSIPPIDWLPKAELEAAERRWARVKTILQKNITNIYKSRFAYILEKLDQIGAINLERITPIVIPNSLQFDNVALLFSCPYEGLDREIETQRLNPDGSIPTNISTRGSQNQQSQKTDGADINQTDLKIKNGPLADTYEIAKTLISMQYTVFYIVDATPIEAYSWFDWILERRNLKELIVHFSGHGAHLHQVFKKKISADRQEGQQGPFESEALLFYPEEAKELREFHLQKQELRLESLQNREKAKAVRESQKQTIFNQRSERFELEGNQVPPGNAGFTEQEVLILNNLEKQAMADKDAEAVDLVEASTDAEEEEKIKKNGHLGDQRRRIVPNPGLTTEQLEEQLLWELAVRKDKDKLRTIFLLDGYRRSGREIILPEDAGTVSSGKSGSKSKKAAKGAEIYDFRGKLADFDEFEEDIHGKPPRSRGKKRSPPINSNIIIISSSLDETTVINGIQPIAPGTLTDIHPEQNRTGPAQTSSASSVPPTDPHLPTSRVKPDEGTGAFTPYLVELLNAKKGATFWEFQDHLLKQQNDYAATQTVQLLASDERLFGQRIVVESPRR</sequence>